<proteinExistence type="predicted"/>
<feature type="transmembrane region" description="Helical" evidence="8">
    <location>
        <begin position="12"/>
        <end position="29"/>
    </location>
</feature>
<evidence type="ECO:0000256" key="4">
    <source>
        <dbReference type="ARBA" id="ARBA00022801"/>
    </source>
</evidence>
<dbReference type="InterPro" id="IPR002610">
    <property type="entry name" value="Peptidase_S54_rhomboid-like"/>
</dbReference>
<evidence type="ECO:0000256" key="7">
    <source>
        <dbReference type="ARBA" id="ARBA00023136"/>
    </source>
</evidence>
<reference evidence="10 11" key="1">
    <citation type="submission" date="2012-01" db="EMBL/GenBank/DDBJ databases">
        <title>The Genome Sequence of Facklamia languida CCUG 37842.</title>
        <authorList>
            <consortium name="The Broad Institute Genome Sequencing Platform"/>
            <person name="Earl A."/>
            <person name="Ward D."/>
            <person name="Feldgarden M."/>
            <person name="Gevers D."/>
            <person name="Huys G."/>
            <person name="Young S.K."/>
            <person name="Zeng Q."/>
            <person name="Gargeya S."/>
            <person name="Fitzgerald M."/>
            <person name="Haas B."/>
            <person name="Abouelleil A."/>
            <person name="Alvarado L."/>
            <person name="Arachchi H.M."/>
            <person name="Berlin A."/>
            <person name="Chapman S.B."/>
            <person name="Gearin G."/>
            <person name="Goldberg J."/>
            <person name="Griggs A."/>
            <person name="Gujja S."/>
            <person name="Hansen M."/>
            <person name="Heiman D."/>
            <person name="Howarth C."/>
            <person name="Larimer J."/>
            <person name="Lui A."/>
            <person name="MacDonald P.J.P."/>
            <person name="McCowen C."/>
            <person name="Montmayeur A."/>
            <person name="Murphy C."/>
            <person name="Neiman D."/>
            <person name="Pearson M."/>
            <person name="Priest M."/>
            <person name="Roberts A."/>
            <person name="Saif S."/>
            <person name="Shea T."/>
            <person name="Sisk P."/>
            <person name="Stolte C."/>
            <person name="Sykes S."/>
            <person name="Wortman J."/>
            <person name="Nusbaum C."/>
            <person name="Birren B."/>
        </authorList>
    </citation>
    <scope>NUCLEOTIDE SEQUENCE [LARGE SCALE GENOMIC DNA]</scope>
    <source>
        <strain evidence="10 11">CCUG 37842</strain>
    </source>
</reference>
<evidence type="ECO:0000256" key="5">
    <source>
        <dbReference type="ARBA" id="ARBA00022825"/>
    </source>
</evidence>
<organism evidence="10 11">
    <name type="scientific">Facklamia languida CCUG 37842</name>
    <dbReference type="NCBI Taxonomy" id="883113"/>
    <lineage>
        <taxon>Bacteria</taxon>
        <taxon>Bacillati</taxon>
        <taxon>Bacillota</taxon>
        <taxon>Bacilli</taxon>
        <taxon>Lactobacillales</taxon>
        <taxon>Aerococcaceae</taxon>
        <taxon>Facklamia</taxon>
    </lineage>
</organism>
<dbReference type="PANTHER" id="PTHR22936">
    <property type="entry name" value="RHOMBOID-RELATED"/>
    <property type="match status" value="1"/>
</dbReference>
<feature type="transmembrane region" description="Helical" evidence="8">
    <location>
        <begin position="120"/>
        <end position="137"/>
    </location>
</feature>
<dbReference type="Gene3D" id="1.20.1540.10">
    <property type="entry name" value="Rhomboid-like"/>
    <property type="match status" value="1"/>
</dbReference>
<sequence length="228" mass="25298">MEAFKRSSAPFVTYFLVAINVLVFIYMLMTFKTTTSFEALIETGAKSNPHIVYQGEWYRLVTAAFIHIGFEHLLFNNLSIYFIGQDLERLMGHLRLFGLFMIASIGGNIFSFAFSEAISAGASTGIFGLFVAYIILAKMYPQSYGLKKRAMNFSLLILLNIVTGLMGSGLDNWGHIGGAVFGGLATLVIGLDGRYRTDFPKKYRWLALFGILCLAAGLLAVGWFKLVH</sequence>
<dbReference type="AlphaFoldDB" id="H3NKD3"/>
<dbReference type="GO" id="GO:0016020">
    <property type="term" value="C:membrane"/>
    <property type="evidence" value="ECO:0007669"/>
    <property type="project" value="UniProtKB-SubCell"/>
</dbReference>
<dbReference type="HOGENOM" id="CLU_055068_3_2_9"/>
<accession>H3NKD3</accession>
<dbReference type="InterPro" id="IPR022764">
    <property type="entry name" value="Peptidase_S54_rhomboid_dom"/>
</dbReference>
<dbReference type="Pfam" id="PF01694">
    <property type="entry name" value="Rhomboid"/>
    <property type="match status" value="1"/>
</dbReference>
<dbReference type="InterPro" id="IPR035952">
    <property type="entry name" value="Rhomboid-like_sf"/>
</dbReference>
<evidence type="ECO:0000313" key="10">
    <source>
        <dbReference type="EMBL" id="EHR36650.1"/>
    </source>
</evidence>
<keyword evidence="6 8" id="KW-1133">Transmembrane helix</keyword>
<dbReference type="PATRIC" id="fig|883113.3.peg.1319"/>
<feature type="domain" description="Peptidase S54 rhomboid" evidence="9">
    <location>
        <begin position="55"/>
        <end position="189"/>
    </location>
</feature>
<dbReference type="Proteomes" id="UP000006190">
    <property type="component" value="Unassembled WGS sequence"/>
</dbReference>
<dbReference type="PANTHER" id="PTHR22936:SF69">
    <property type="entry name" value="RHOMBOID-LIKE PROTEIN"/>
    <property type="match status" value="1"/>
</dbReference>
<evidence type="ECO:0000256" key="6">
    <source>
        <dbReference type="ARBA" id="ARBA00022989"/>
    </source>
</evidence>
<protein>
    <recommendedName>
        <fullName evidence="9">Peptidase S54 rhomboid domain-containing protein</fullName>
    </recommendedName>
</protein>
<keyword evidence="11" id="KW-1185">Reference proteome</keyword>
<comment type="subcellular location">
    <subcellularLocation>
        <location evidence="1">Membrane</location>
        <topology evidence="1">Multi-pass membrane protein</topology>
    </subcellularLocation>
</comment>
<dbReference type="GO" id="GO:0004252">
    <property type="term" value="F:serine-type endopeptidase activity"/>
    <property type="evidence" value="ECO:0007669"/>
    <property type="project" value="InterPro"/>
</dbReference>
<comment type="caution">
    <text evidence="10">The sequence shown here is derived from an EMBL/GenBank/DDBJ whole genome shotgun (WGS) entry which is preliminary data.</text>
</comment>
<feature type="transmembrane region" description="Helical" evidence="8">
    <location>
        <begin position="57"/>
        <end position="75"/>
    </location>
</feature>
<feature type="transmembrane region" description="Helical" evidence="8">
    <location>
        <begin position="203"/>
        <end position="224"/>
    </location>
</feature>
<dbReference type="EMBL" id="AGEG01000014">
    <property type="protein sequence ID" value="EHR36650.1"/>
    <property type="molecule type" value="Genomic_DNA"/>
</dbReference>
<keyword evidence="7 8" id="KW-0472">Membrane</keyword>
<evidence type="ECO:0000259" key="9">
    <source>
        <dbReference type="Pfam" id="PF01694"/>
    </source>
</evidence>
<dbReference type="STRING" id="883113.HMPREF9708_01322"/>
<dbReference type="RefSeq" id="WP_006309527.1">
    <property type="nucleotide sequence ID" value="NZ_JH601133.1"/>
</dbReference>
<evidence type="ECO:0000256" key="8">
    <source>
        <dbReference type="SAM" id="Phobius"/>
    </source>
</evidence>
<gene>
    <name evidence="10" type="ORF">HMPREF9708_01322</name>
</gene>
<dbReference type="GO" id="GO:0006508">
    <property type="term" value="P:proteolysis"/>
    <property type="evidence" value="ECO:0007669"/>
    <property type="project" value="UniProtKB-KW"/>
</dbReference>
<evidence type="ECO:0000256" key="3">
    <source>
        <dbReference type="ARBA" id="ARBA00022692"/>
    </source>
</evidence>
<dbReference type="eggNOG" id="COG0705">
    <property type="taxonomic scope" value="Bacteria"/>
</dbReference>
<feature type="transmembrane region" description="Helical" evidence="8">
    <location>
        <begin position="96"/>
        <end position="114"/>
    </location>
</feature>
<evidence type="ECO:0000256" key="2">
    <source>
        <dbReference type="ARBA" id="ARBA00022670"/>
    </source>
</evidence>
<feature type="transmembrane region" description="Helical" evidence="8">
    <location>
        <begin position="149"/>
        <end position="167"/>
    </location>
</feature>
<evidence type="ECO:0000256" key="1">
    <source>
        <dbReference type="ARBA" id="ARBA00004141"/>
    </source>
</evidence>
<keyword evidence="3 8" id="KW-0812">Transmembrane</keyword>
<feature type="transmembrane region" description="Helical" evidence="8">
    <location>
        <begin position="173"/>
        <end position="191"/>
    </location>
</feature>
<name>H3NKD3_9LACT</name>
<evidence type="ECO:0000313" key="11">
    <source>
        <dbReference type="Proteomes" id="UP000006190"/>
    </source>
</evidence>
<keyword evidence="4" id="KW-0378">Hydrolase</keyword>
<keyword evidence="2" id="KW-0645">Protease</keyword>
<keyword evidence="5" id="KW-0720">Serine protease</keyword>
<dbReference type="OrthoDB" id="9813074at2"/>
<dbReference type="SUPFAM" id="SSF144091">
    <property type="entry name" value="Rhomboid-like"/>
    <property type="match status" value="1"/>
</dbReference>